<protein>
    <submittedName>
        <fullName evidence="6">High affinity nitrate transporter 2.5</fullName>
    </submittedName>
</protein>
<organism evidence="6 7">
    <name type="scientific">Apostasia shenzhenica</name>
    <dbReference type="NCBI Taxonomy" id="1088818"/>
    <lineage>
        <taxon>Eukaryota</taxon>
        <taxon>Viridiplantae</taxon>
        <taxon>Streptophyta</taxon>
        <taxon>Embryophyta</taxon>
        <taxon>Tracheophyta</taxon>
        <taxon>Spermatophyta</taxon>
        <taxon>Magnoliopsida</taxon>
        <taxon>Liliopsida</taxon>
        <taxon>Asparagales</taxon>
        <taxon>Orchidaceae</taxon>
        <taxon>Apostasioideae</taxon>
        <taxon>Apostasia</taxon>
    </lineage>
</organism>
<evidence type="ECO:0000256" key="4">
    <source>
        <dbReference type="ARBA" id="ARBA00023136"/>
    </source>
</evidence>
<feature type="transmembrane region" description="Helical" evidence="5">
    <location>
        <begin position="28"/>
        <end position="48"/>
    </location>
</feature>
<evidence type="ECO:0000313" key="6">
    <source>
        <dbReference type="EMBL" id="PKA55552.1"/>
    </source>
</evidence>
<accession>A0A2I0AJ10</accession>
<dbReference type="PANTHER" id="PTHR23515">
    <property type="entry name" value="HIGH-AFFINITY NITRATE TRANSPORTER 2.3"/>
    <property type="match status" value="1"/>
</dbReference>
<dbReference type="GO" id="GO:0015112">
    <property type="term" value="F:nitrate transmembrane transporter activity"/>
    <property type="evidence" value="ECO:0007669"/>
    <property type="project" value="InterPro"/>
</dbReference>
<gene>
    <name evidence="6" type="primary">NRT2.5</name>
    <name evidence="6" type="ORF">AXF42_Ash006754</name>
</gene>
<proteinExistence type="predicted"/>
<dbReference type="STRING" id="1088818.A0A2I0AJ10"/>
<dbReference type="GO" id="GO:0016020">
    <property type="term" value="C:membrane"/>
    <property type="evidence" value="ECO:0007669"/>
    <property type="project" value="UniProtKB-SubCell"/>
</dbReference>
<dbReference type="Proteomes" id="UP000236161">
    <property type="component" value="Unassembled WGS sequence"/>
</dbReference>
<dbReference type="OrthoDB" id="434240at2759"/>
<evidence type="ECO:0000256" key="2">
    <source>
        <dbReference type="ARBA" id="ARBA00022692"/>
    </source>
</evidence>
<evidence type="ECO:0000256" key="5">
    <source>
        <dbReference type="SAM" id="Phobius"/>
    </source>
</evidence>
<evidence type="ECO:0000256" key="3">
    <source>
        <dbReference type="ARBA" id="ARBA00022989"/>
    </source>
</evidence>
<keyword evidence="3 5" id="KW-1133">Transmembrane helix</keyword>
<sequence>MTGGGGNVGAVVAQLVFFRGSRFSSETGISLMGAVIIACTFSVAFIFFPQWGGMLCGPRKGCLAEDYYAAEWSEEEKSKGFHLQSLKFAENTRSERATAGASRTINDGII</sequence>
<dbReference type="InterPro" id="IPR044772">
    <property type="entry name" value="NO3_transporter"/>
</dbReference>
<evidence type="ECO:0000256" key="1">
    <source>
        <dbReference type="ARBA" id="ARBA00004141"/>
    </source>
</evidence>
<dbReference type="AlphaFoldDB" id="A0A2I0AJ10"/>
<evidence type="ECO:0000313" key="7">
    <source>
        <dbReference type="Proteomes" id="UP000236161"/>
    </source>
</evidence>
<keyword evidence="2 5" id="KW-0812">Transmembrane</keyword>
<reference evidence="6 7" key="1">
    <citation type="journal article" date="2017" name="Nature">
        <title>The Apostasia genome and the evolution of orchids.</title>
        <authorList>
            <person name="Zhang G.Q."/>
            <person name="Liu K.W."/>
            <person name="Li Z."/>
            <person name="Lohaus R."/>
            <person name="Hsiao Y.Y."/>
            <person name="Niu S.C."/>
            <person name="Wang J.Y."/>
            <person name="Lin Y.C."/>
            <person name="Xu Q."/>
            <person name="Chen L.J."/>
            <person name="Yoshida K."/>
            <person name="Fujiwara S."/>
            <person name="Wang Z.W."/>
            <person name="Zhang Y.Q."/>
            <person name="Mitsuda N."/>
            <person name="Wang M."/>
            <person name="Liu G.H."/>
            <person name="Pecoraro L."/>
            <person name="Huang H.X."/>
            <person name="Xiao X.J."/>
            <person name="Lin M."/>
            <person name="Wu X.Y."/>
            <person name="Wu W.L."/>
            <person name="Chen Y.Y."/>
            <person name="Chang S.B."/>
            <person name="Sakamoto S."/>
            <person name="Ohme-Takagi M."/>
            <person name="Yagi M."/>
            <person name="Zeng S.J."/>
            <person name="Shen C.Y."/>
            <person name="Yeh C.M."/>
            <person name="Luo Y.B."/>
            <person name="Tsai W.C."/>
            <person name="Van de Peer Y."/>
            <person name="Liu Z.J."/>
        </authorList>
    </citation>
    <scope>NUCLEOTIDE SEQUENCE [LARGE SCALE GENOMIC DNA]</scope>
    <source>
        <strain evidence="7">cv. Shenzhen</strain>
        <tissue evidence="6">Stem</tissue>
    </source>
</reference>
<keyword evidence="4 5" id="KW-0472">Membrane</keyword>
<name>A0A2I0AJ10_9ASPA</name>
<keyword evidence="7" id="KW-1185">Reference proteome</keyword>
<comment type="subcellular location">
    <subcellularLocation>
        <location evidence="1">Membrane</location>
        <topology evidence="1">Multi-pass membrane protein</topology>
    </subcellularLocation>
</comment>
<dbReference type="EMBL" id="KZ451979">
    <property type="protein sequence ID" value="PKA55552.1"/>
    <property type="molecule type" value="Genomic_DNA"/>
</dbReference>